<dbReference type="SUPFAM" id="SSF52374">
    <property type="entry name" value="Nucleotidylyl transferase"/>
    <property type="match status" value="1"/>
</dbReference>
<dbReference type="InterPro" id="IPR052735">
    <property type="entry name" value="NAD_biosynth-regulator"/>
</dbReference>
<dbReference type="RefSeq" id="WP_142812938.1">
    <property type="nucleotide sequence ID" value="NZ_CP036282.1"/>
</dbReference>
<dbReference type="Gene3D" id="3.40.50.300">
    <property type="entry name" value="P-loop containing nucleotide triphosphate hydrolases"/>
    <property type="match status" value="1"/>
</dbReference>
<proteinExistence type="predicted"/>
<protein>
    <submittedName>
        <fullName evidence="2">Transcriptional regulator</fullName>
    </submittedName>
</protein>
<accession>A0A515ESY6</accession>
<feature type="domain" description="NadR/Ttd14 AAA" evidence="1">
    <location>
        <begin position="170"/>
        <end position="348"/>
    </location>
</feature>
<dbReference type="AlphaFoldDB" id="A0A515ESY6"/>
<evidence type="ECO:0000313" key="2">
    <source>
        <dbReference type="EMBL" id="QDL55786.1"/>
    </source>
</evidence>
<dbReference type="Proteomes" id="UP000317365">
    <property type="component" value="Chromosome"/>
</dbReference>
<sequence length="373" mass="40942">MQRIAFQHSLVIGKFYPPHLGHEYLMRTASQHSASVTVLVLGASAERISIANRVAWLQDALQENPNIQVIGALGDVPVDYLDDAIWQAHVDIMKCTIEAAQQSTPGLVPVDAVFSSEPYGERLAHYFAARHVCLDQSRSLYPVSGTAVRADVPGQWHMLSPAVQAGLALRVVVVGAESTGTTTLSQDLAKSLRQQGGVWSQTRWVAEYGREYSAKLLALAKAANPRATALNSDWRSSDFEHIARTQCALEEQAARHGCTVLVCDTDALATCIWHERHMGQHSDALAAIAKAMPPRALYVLTSEVDVPFEDDGLRDGEHLRCWMNQRFRDVLTAQSVPWLEVTGSPEERCRAAMQALAERQTNAHSFAAISNTP</sequence>
<dbReference type="InterPro" id="IPR038727">
    <property type="entry name" value="NadR/Ttd14_AAA_dom"/>
</dbReference>
<dbReference type="InterPro" id="IPR014729">
    <property type="entry name" value="Rossmann-like_a/b/a_fold"/>
</dbReference>
<dbReference type="PANTHER" id="PTHR37512:SF1">
    <property type="entry name" value="NADR_TTD14 AAA DOMAIN-CONTAINING PROTEIN"/>
    <property type="match status" value="1"/>
</dbReference>
<evidence type="ECO:0000313" key="3">
    <source>
        <dbReference type="Proteomes" id="UP000317365"/>
    </source>
</evidence>
<reference evidence="3" key="1">
    <citation type="submission" date="2019-02" db="EMBL/GenBank/DDBJ databases">
        <title>Complete genome sequence of Rhodoferax sp. Gr-4.</title>
        <authorList>
            <person name="Jin L."/>
        </authorList>
    </citation>
    <scope>NUCLEOTIDE SEQUENCE [LARGE SCALE GENOMIC DNA]</scope>
    <source>
        <strain evidence="3">Gr-4</strain>
    </source>
</reference>
<evidence type="ECO:0000259" key="1">
    <source>
        <dbReference type="Pfam" id="PF13521"/>
    </source>
</evidence>
<reference evidence="3" key="2">
    <citation type="journal article" date="2020" name="Int. J. Syst. Evol. Microbiol.">
        <title>Genomic insights into a novel species Rhodoferax aquaticus sp. nov., isolated from freshwater.</title>
        <authorList>
            <person name="Li T."/>
            <person name="Zhuo Y."/>
            <person name="Jin C.Z."/>
            <person name="Wu X."/>
            <person name="Ko S.R."/>
            <person name="Jin F.J."/>
            <person name="Ahn C.Y."/>
            <person name="Oh H.M."/>
            <person name="Lee H.G."/>
            <person name="Jin L."/>
        </authorList>
    </citation>
    <scope>NUCLEOTIDE SEQUENCE [LARGE SCALE GENOMIC DNA]</scope>
    <source>
        <strain evidence="3">Gr-4</strain>
    </source>
</reference>
<dbReference type="PANTHER" id="PTHR37512">
    <property type="entry name" value="TRIFUNCTIONAL NAD BIOSYNTHESIS/REGULATOR PROTEIN NADR"/>
    <property type="match status" value="1"/>
</dbReference>
<gene>
    <name evidence="2" type="ORF">EXZ61_17305</name>
</gene>
<dbReference type="KEGG" id="rhg:EXZ61_17305"/>
<name>A0A515ESY6_9BURK</name>
<keyword evidence="3" id="KW-1185">Reference proteome</keyword>
<organism evidence="2 3">
    <name type="scientific">Rhodoferax aquaticus</name>
    <dbReference type="NCBI Taxonomy" id="2527691"/>
    <lineage>
        <taxon>Bacteria</taxon>
        <taxon>Pseudomonadati</taxon>
        <taxon>Pseudomonadota</taxon>
        <taxon>Betaproteobacteria</taxon>
        <taxon>Burkholderiales</taxon>
        <taxon>Comamonadaceae</taxon>
        <taxon>Rhodoferax</taxon>
    </lineage>
</organism>
<dbReference type="EMBL" id="CP036282">
    <property type="protein sequence ID" value="QDL55786.1"/>
    <property type="molecule type" value="Genomic_DNA"/>
</dbReference>
<dbReference type="SUPFAM" id="SSF52540">
    <property type="entry name" value="P-loop containing nucleoside triphosphate hydrolases"/>
    <property type="match status" value="1"/>
</dbReference>
<dbReference type="InterPro" id="IPR027417">
    <property type="entry name" value="P-loop_NTPase"/>
</dbReference>
<dbReference type="Pfam" id="PF13521">
    <property type="entry name" value="AAA_28"/>
    <property type="match status" value="1"/>
</dbReference>
<dbReference type="Gene3D" id="3.40.50.620">
    <property type="entry name" value="HUPs"/>
    <property type="match status" value="1"/>
</dbReference>